<dbReference type="InterPro" id="IPR011701">
    <property type="entry name" value="MFS"/>
</dbReference>
<feature type="transmembrane region" description="Helical" evidence="7">
    <location>
        <begin position="335"/>
        <end position="356"/>
    </location>
</feature>
<feature type="domain" description="Major facilitator superfamily (MFS) profile" evidence="8">
    <location>
        <begin position="15"/>
        <end position="464"/>
    </location>
</feature>
<evidence type="ECO:0000256" key="4">
    <source>
        <dbReference type="ARBA" id="ARBA00022692"/>
    </source>
</evidence>
<feature type="transmembrane region" description="Helical" evidence="7">
    <location>
        <begin position="82"/>
        <end position="101"/>
    </location>
</feature>
<keyword evidence="10" id="KW-1185">Reference proteome</keyword>
<feature type="transmembrane region" description="Helical" evidence="7">
    <location>
        <begin position="269"/>
        <end position="293"/>
    </location>
</feature>
<name>A0ABP5ECL7_9ACTN</name>
<protein>
    <recommendedName>
        <fullName evidence="8">Major facilitator superfamily (MFS) profile domain-containing protein</fullName>
    </recommendedName>
</protein>
<dbReference type="PANTHER" id="PTHR42718">
    <property type="entry name" value="MAJOR FACILITATOR SUPERFAMILY MULTIDRUG TRANSPORTER MFSC"/>
    <property type="match status" value="1"/>
</dbReference>
<evidence type="ECO:0000256" key="6">
    <source>
        <dbReference type="ARBA" id="ARBA00023136"/>
    </source>
</evidence>
<proteinExistence type="predicted"/>
<dbReference type="InterPro" id="IPR020846">
    <property type="entry name" value="MFS_dom"/>
</dbReference>
<keyword evidence="2" id="KW-0813">Transport</keyword>
<reference evidence="10" key="1">
    <citation type="journal article" date="2019" name="Int. J. Syst. Evol. Microbiol.">
        <title>The Global Catalogue of Microorganisms (GCM) 10K type strain sequencing project: providing services to taxonomists for standard genome sequencing and annotation.</title>
        <authorList>
            <consortium name="The Broad Institute Genomics Platform"/>
            <consortium name="The Broad Institute Genome Sequencing Center for Infectious Disease"/>
            <person name="Wu L."/>
            <person name="Ma J."/>
        </authorList>
    </citation>
    <scope>NUCLEOTIDE SEQUENCE [LARGE SCALE GENOMIC DNA]</scope>
    <source>
        <strain evidence="10">JCM 16013</strain>
    </source>
</reference>
<feature type="transmembrane region" description="Helical" evidence="7">
    <location>
        <begin position="299"/>
        <end position="323"/>
    </location>
</feature>
<dbReference type="Gene3D" id="1.20.1250.20">
    <property type="entry name" value="MFS general substrate transporter like domains"/>
    <property type="match status" value="1"/>
</dbReference>
<dbReference type="EMBL" id="BAAAQM010000054">
    <property type="protein sequence ID" value="GAA1995468.1"/>
    <property type="molecule type" value="Genomic_DNA"/>
</dbReference>
<evidence type="ECO:0000313" key="10">
    <source>
        <dbReference type="Proteomes" id="UP001499854"/>
    </source>
</evidence>
<feature type="transmembrane region" description="Helical" evidence="7">
    <location>
        <begin position="20"/>
        <end position="39"/>
    </location>
</feature>
<dbReference type="RefSeq" id="WP_344661493.1">
    <property type="nucleotide sequence ID" value="NZ_BAAAQM010000054.1"/>
</dbReference>
<organism evidence="9 10">
    <name type="scientific">Catenulispora subtropica</name>
    <dbReference type="NCBI Taxonomy" id="450798"/>
    <lineage>
        <taxon>Bacteria</taxon>
        <taxon>Bacillati</taxon>
        <taxon>Actinomycetota</taxon>
        <taxon>Actinomycetes</taxon>
        <taxon>Catenulisporales</taxon>
        <taxon>Catenulisporaceae</taxon>
        <taxon>Catenulispora</taxon>
    </lineage>
</organism>
<evidence type="ECO:0000259" key="8">
    <source>
        <dbReference type="PROSITE" id="PS50850"/>
    </source>
</evidence>
<feature type="transmembrane region" description="Helical" evidence="7">
    <location>
        <begin position="107"/>
        <end position="126"/>
    </location>
</feature>
<dbReference type="Pfam" id="PF07690">
    <property type="entry name" value="MFS_1"/>
    <property type="match status" value="1"/>
</dbReference>
<keyword evidence="6 7" id="KW-0472">Membrane</keyword>
<keyword evidence="3" id="KW-1003">Cell membrane</keyword>
<comment type="subcellular location">
    <subcellularLocation>
        <location evidence="1">Cell membrane</location>
        <topology evidence="1">Multi-pass membrane protein</topology>
    </subcellularLocation>
</comment>
<evidence type="ECO:0000256" key="5">
    <source>
        <dbReference type="ARBA" id="ARBA00022989"/>
    </source>
</evidence>
<sequence>MTAASVAAEDRRTESLTRTLLAIALVVAVAGSLGSPLITSVATTLHVSLAAAQWTLTVSLLVGAVATPVLGRLGTGARRRPVVVGTLGVIVFGSVLTVLPLSFPVLIVGRAAQGCGLALLPLLMAAAREHLDAARSAATVAMISVASTVGVGIGYPLAGYLTDVGGIRAAYGAGLVGTTIALLAAARAFPDSRQAAAPPPDAAASVLLGGGLLVLLFVLGEAGLWQHHPAVAVGLVVAALVLLAAWVWRERVSPAPLVDLRLLRHHAVAAANAAMLIAGAGMYLLLSCITRYVQTPHAAGYGFGLSTFTAGLFLVPFSILGFIAGRISPRLRMRVSAPALLSCATVVVLAAFVVFATVRGTLAGPLVAMSSLGFGVGVFSAAMPAVILAVTPAQETASAMGVNQVVRSIGFSVGSTLSALLLAASTPAGAVFPDESGYGTAAWMGAAVTVVALGLTVSGASWSRRYSV</sequence>
<dbReference type="SUPFAM" id="SSF103473">
    <property type="entry name" value="MFS general substrate transporter"/>
    <property type="match status" value="1"/>
</dbReference>
<dbReference type="PROSITE" id="PS50850">
    <property type="entry name" value="MFS"/>
    <property type="match status" value="1"/>
</dbReference>
<evidence type="ECO:0000256" key="2">
    <source>
        <dbReference type="ARBA" id="ARBA00022448"/>
    </source>
</evidence>
<evidence type="ECO:0000256" key="7">
    <source>
        <dbReference type="SAM" id="Phobius"/>
    </source>
</evidence>
<evidence type="ECO:0000256" key="3">
    <source>
        <dbReference type="ARBA" id="ARBA00022475"/>
    </source>
</evidence>
<feature type="transmembrane region" description="Helical" evidence="7">
    <location>
        <begin position="51"/>
        <end position="70"/>
    </location>
</feature>
<feature type="transmembrane region" description="Helical" evidence="7">
    <location>
        <begin position="362"/>
        <end position="388"/>
    </location>
</feature>
<feature type="transmembrane region" description="Helical" evidence="7">
    <location>
        <begin position="202"/>
        <end position="224"/>
    </location>
</feature>
<feature type="transmembrane region" description="Helical" evidence="7">
    <location>
        <begin position="138"/>
        <end position="158"/>
    </location>
</feature>
<feature type="transmembrane region" description="Helical" evidence="7">
    <location>
        <begin position="230"/>
        <end position="248"/>
    </location>
</feature>
<feature type="transmembrane region" description="Helical" evidence="7">
    <location>
        <begin position="170"/>
        <end position="190"/>
    </location>
</feature>
<evidence type="ECO:0000256" key="1">
    <source>
        <dbReference type="ARBA" id="ARBA00004651"/>
    </source>
</evidence>
<accession>A0ABP5ECL7</accession>
<gene>
    <name evidence="9" type="ORF">GCM10009838_70370</name>
</gene>
<comment type="caution">
    <text evidence="9">The sequence shown here is derived from an EMBL/GenBank/DDBJ whole genome shotgun (WGS) entry which is preliminary data.</text>
</comment>
<keyword evidence="4 7" id="KW-0812">Transmembrane</keyword>
<dbReference type="PANTHER" id="PTHR42718:SF46">
    <property type="entry name" value="BLR6921 PROTEIN"/>
    <property type="match status" value="1"/>
</dbReference>
<dbReference type="Proteomes" id="UP001499854">
    <property type="component" value="Unassembled WGS sequence"/>
</dbReference>
<dbReference type="InterPro" id="IPR036259">
    <property type="entry name" value="MFS_trans_sf"/>
</dbReference>
<feature type="transmembrane region" description="Helical" evidence="7">
    <location>
        <begin position="442"/>
        <end position="462"/>
    </location>
</feature>
<feature type="transmembrane region" description="Helical" evidence="7">
    <location>
        <begin position="409"/>
        <end position="430"/>
    </location>
</feature>
<keyword evidence="5 7" id="KW-1133">Transmembrane helix</keyword>
<evidence type="ECO:0000313" key="9">
    <source>
        <dbReference type="EMBL" id="GAA1995468.1"/>
    </source>
</evidence>